<keyword evidence="2" id="KW-1185">Reference proteome</keyword>
<dbReference type="Proteomes" id="UP001313282">
    <property type="component" value="Unassembled WGS sequence"/>
</dbReference>
<organism evidence="1 2">
    <name type="scientific">Orbilia javanica</name>
    <dbReference type="NCBI Taxonomy" id="47235"/>
    <lineage>
        <taxon>Eukaryota</taxon>
        <taxon>Fungi</taxon>
        <taxon>Dikarya</taxon>
        <taxon>Ascomycota</taxon>
        <taxon>Pezizomycotina</taxon>
        <taxon>Orbiliomycetes</taxon>
        <taxon>Orbiliales</taxon>
        <taxon>Orbiliaceae</taxon>
        <taxon>Orbilia</taxon>
    </lineage>
</organism>
<gene>
    <name evidence="1" type="ORF">TWF718_010610</name>
</gene>
<reference evidence="1 2" key="1">
    <citation type="submission" date="2019-10" db="EMBL/GenBank/DDBJ databases">
        <authorList>
            <person name="Palmer J.M."/>
        </authorList>
    </citation>
    <scope>NUCLEOTIDE SEQUENCE [LARGE SCALE GENOMIC DNA]</scope>
    <source>
        <strain evidence="1 2">TWF718</strain>
    </source>
</reference>
<dbReference type="AlphaFoldDB" id="A0AAN8RA82"/>
<name>A0AAN8RA82_9PEZI</name>
<comment type="caution">
    <text evidence="1">The sequence shown here is derived from an EMBL/GenBank/DDBJ whole genome shotgun (WGS) entry which is preliminary data.</text>
</comment>
<dbReference type="EMBL" id="JAVHNR010000008">
    <property type="protein sequence ID" value="KAK6335173.1"/>
    <property type="molecule type" value="Genomic_DNA"/>
</dbReference>
<protein>
    <submittedName>
        <fullName evidence="1">Uncharacterized protein</fullName>
    </submittedName>
</protein>
<evidence type="ECO:0000313" key="1">
    <source>
        <dbReference type="EMBL" id="KAK6335173.1"/>
    </source>
</evidence>
<dbReference type="SUPFAM" id="SSF50370">
    <property type="entry name" value="Ricin B-like lectins"/>
    <property type="match status" value="1"/>
</dbReference>
<dbReference type="InterPro" id="IPR035992">
    <property type="entry name" value="Ricin_B-like_lectins"/>
</dbReference>
<proteinExistence type="predicted"/>
<sequence length="173" mass="18736">MDPIPVTISVVIGGVTYGIRAEVPSSLQVPVENKPLDLPLDSRVIIFGRESVGPGDRDANWLITPEGADSKGPYYKIKSRGGPAMQSGRSLIVPKLVNQLPLLGGAMEYWRLIPVGPGNQYQIQSVENGWVWGVSMRGRGTGSVMVGRPDPSLIQVFTIKRVEFGGINDNRPN</sequence>
<accession>A0AAN8RA82</accession>
<evidence type="ECO:0000313" key="2">
    <source>
        <dbReference type="Proteomes" id="UP001313282"/>
    </source>
</evidence>